<accession>A0A165E537</accession>
<feature type="transmembrane region" description="Helical" evidence="3">
    <location>
        <begin position="460"/>
        <end position="480"/>
    </location>
</feature>
<dbReference type="OrthoDB" id="3232309at2759"/>
<evidence type="ECO:0008006" key="7">
    <source>
        <dbReference type="Google" id="ProtNLM"/>
    </source>
</evidence>
<dbReference type="STRING" id="1353952.A0A165E537"/>
<evidence type="ECO:0000313" key="6">
    <source>
        <dbReference type="Proteomes" id="UP000076842"/>
    </source>
</evidence>
<feature type="region of interest" description="Disordered" evidence="2">
    <location>
        <begin position="386"/>
        <end position="422"/>
    </location>
</feature>
<dbReference type="EMBL" id="KV424021">
    <property type="protein sequence ID" value="KZT54112.1"/>
    <property type="molecule type" value="Genomic_DNA"/>
</dbReference>
<dbReference type="InterPro" id="IPR036305">
    <property type="entry name" value="RGS_sf"/>
</dbReference>
<keyword evidence="1" id="KW-0175">Coiled coil</keyword>
<organism evidence="5 6">
    <name type="scientific">Calocera cornea HHB12733</name>
    <dbReference type="NCBI Taxonomy" id="1353952"/>
    <lineage>
        <taxon>Eukaryota</taxon>
        <taxon>Fungi</taxon>
        <taxon>Dikarya</taxon>
        <taxon>Basidiomycota</taxon>
        <taxon>Agaricomycotina</taxon>
        <taxon>Dacrymycetes</taxon>
        <taxon>Dacrymycetales</taxon>
        <taxon>Dacrymycetaceae</taxon>
        <taxon>Calocera</taxon>
    </lineage>
</organism>
<dbReference type="PANTHER" id="PTHR39466">
    <property type="entry name" value="RGS DOMAIN-CONTAINING PROTEIN"/>
    <property type="match status" value="1"/>
</dbReference>
<feature type="transmembrane region" description="Helical" evidence="3">
    <location>
        <begin position="247"/>
        <end position="271"/>
    </location>
</feature>
<evidence type="ECO:0000256" key="4">
    <source>
        <dbReference type="SAM" id="SignalP"/>
    </source>
</evidence>
<evidence type="ECO:0000313" key="5">
    <source>
        <dbReference type="EMBL" id="KZT54112.1"/>
    </source>
</evidence>
<keyword evidence="3" id="KW-1133">Transmembrane helix</keyword>
<proteinExistence type="predicted"/>
<evidence type="ECO:0000256" key="1">
    <source>
        <dbReference type="SAM" id="Coils"/>
    </source>
</evidence>
<protein>
    <recommendedName>
        <fullName evidence="7">RGS domain-containing protein</fullName>
    </recommendedName>
</protein>
<dbReference type="AlphaFoldDB" id="A0A165E537"/>
<evidence type="ECO:0000256" key="3">
    <source>
        <dbReference type="SAM" id="Phobius"/>
    </source>
</evidence>
<feature type="region of interest" description="Disordered" evidence="2">
    <location>
        <begin position="124"/>
        <end position="155"/>
    </location>
</feature>
<keyword evidence="3" id="KW-0472">Membrane</keyword>
<keyword evidence="6" id="KW-1185">Reference proteome</keyword>
<feature type="chain" id="PRO_5007857012" description="RGS domain-containing protein" evidence="4">
    <location>
        <begin position="25"/>
        <end position="482"/>
    </location>
</feature>
<keyword evidence="4" id="KW-0732">Signal</keyword>
<gene>
    <name evidence="5" type="ORF">CALCODRAFT_22027</name>
</gene>
<evidence type="ECO:0000256" key="2">
    <source>
        <dbReference type="SAM" id="MobiDB-lite"/>
    </source>
</evidence>
<feature type="transmembrane region" description="Helical" evidence="3">
    <location>
        <begin position="313"/>
        <end position="334"/>
    </location>
</feature>
<feature type="coiled-coil region" evidence="1">
    <location>
        <begin position="204"/>
        <end position="231"/>
    </location>
</feature>
<feature type="transmembrane region" description="Helical" evidence="3">
    <location>
        <begin position="354"/>
        <end position="374"/>
    </location>
</feature>
<name>A0A165E537_9BASI</name>
<feature type="signal peptide" evidence="4">
    <location>
        <begin position="1"/>
        <end position="24"/>
    </location>
</feature>
<sequence length="482" mass="52956">MRLSLGLPTLRLPLFALPTAPTLPNPNPLSPSRRLTLTFLFTPVPIPADLSLEHVLGDTLCPPVSLADFHAFLSRTREQENLAFVLWFRDYEKRFWELDEAQRAGVQLVEPREEWEAYVRRKAEDRRREGLEKGPTGSERTGLPEGKAEGDGPKPWESIDLNALEAGPAEELVFAGENVLTEEQEQEPAQVDADTLAIAPWIVEEAEESDKARMREMMAGAEQELEKTVQLLMRDDLPLREEIVRAVLHFLTLSSPSALTSAHIPALLLTLRRTTHPYSFRLLYQELYTHLLLDAHPRFIRASLVNTRAPFRACLYVIALGLYLGGGLALGLALVLCPGAGGLSRAWRAFSVPLVWAGTASPLCLLNGICPLAFGTKRRQLSLWESRPAAAPGPTRPTSASSTAGSRSLKRQSTARASTSASASASARPARVGLLEFLVHDWWATHPAAREMQWAVMRAAAAWGALGMLLWAGVILGVPARG</sequence>
<keyword evidence="3" id="KW-0812">Transmembrane</keyword>
<dbReference type="Proteomes" id="UP000076842">
    <property type="component" value="Unassembled WGS sequence"/>
</dbReference>
<dbReference type="InParanoid" id="A0A165E537"/>
<feature type="compositionally biased region" description="Low complexity" evidence="2">
    <location>
        <begin position="386"/>
        <end position="407"/>
    </location>
</feature>
<reference evidence="5 6" key="1">
    <citation type="journal article" date="2016" name="Mol. Biol. Evol.">
        <title>Comparative Genomics of Early-Diverging Mushroom-Forming Fungi Provides Insights into the Origins of Lignocellulose Decay Capabilities.</title>
        <authorList>
            <person name="Nagy L.G."/>
            <person name="Riley R."/>
            <person name="Tritt A."/>
            <person name="Adam C."/>
            <person name="Daum C."/>
            <person name="Floudas D."/>
            <person name="Sun H."/>
            <person name="Yadav J.S."/>
            <person name="Pangilinan J."/>
            <person name="Larsson K.H."/>
            <person name="Matsuura K."/>
            <person name="Barry K."/>
            <person name="Labutti K."/>
            <person name="Kuo R."/>
            <person name="Ohm R.A."/>
            <person name="Bhattacharya S.S."/>
            <person name="Shirouzu T."/>
            <person name="Yoshinaga Y."/>
            <person name="Martin F.M."/>
            <person name="Grigoriev I.V."/>
            <person name="Hibbett D.S."/>
        </authorList>
    </citation>
    <scope>NUCLEOTIDE SEQUENCE [LARGE SCALE GENOMIC DNA]</scope>
    <source>
        <strain evidence="5 6">HHB12733</strain>
    </source>
</reference>
<dbReference type="PANTHER" id="PTHR39466:SF1">
    <property type="entry name" value="RGS DOMAIN-CONTAINING PROTEIN"/>
    <property type="match status" value="1"/>
</dbReference>
<dbReference type="SUPFAM" id="SSF48097">
    <property type="entry name" value="Regulator of G-protein signaling, RGS"/>
    <property type="match status" value="1"/>
</dbReference>